<sequence>MNRSDMNYHDYSWTAVQGDNPRMTKLDATRFSRHEGYEVLDLINSFQAKGGGALTLKSQQIIEWMLHERLPSNIQGRAQVKAWVVDNFSQMKDGYPF</sequence>
<evidence type="ECO:0000313" key="1">
    <source>
        <dbReference type="EMBL" id="MLU15359.1"/>
    </source>
</evidence>
<comment type="caution">
    <text evidence="1">The sequence shown here is derived from an EMBL/GenBank/DDBJ whole genome shotgun (WGS) entry which is preliminary data.</text>
</comment>
<organism evidence="1">
    <name type="scientific">Shigella dysenteriae</name>
    <dbReference type="NCBI Taxonomy" id="622"/>
    <lineage>
        <taxon>Bacteria</taxon>
        <taxon>Pseudomonadati</taxon>
        <taxon>Pseudomonadota</taxon>
        <taxon>Gammaproteobacteria</taxon>
        <taxon>Enterobacterales</taxon>
        <taxon>Enterobacteriaceae</taxon>
        <taxon>Shigella</taxon>
    </lineage>
</organism>
<protein>
    <submittedName>
        <fullName evidence="1">Uncharacterized protein</fullName>
    </submittedName>
</protein>
<dbReference type="AlphaFoldDB" id="A0A3R0XLI2"/>
<proteinExistence type="predicted"/>
<dbReference type="EMBL" id="RVGV01000137">
    <property type="protein sequence ID" value="MLU15359.1"/>
    <property type="molecule type" value="Genomic_DNA"/>
</dbReference>
<reference evidence="1" key="1">
    <citation type="submission" date="2018-07" db="EMBL/GenBank/DDBJ databases">
        <authorList>
            <person name="Ashton P.M."/>
            <person name="Dallman T."/>
            <person name="Nair S."/>
            <person name="De Pinna E."/>
            <person name="Peters T."/>
            <person name="Grant K."/>
        </authorList>
    </citation>
    <scope>NUCLEOTIDE SEQUENCE [LARGE SCALE GENOMIC DNA]</scope>
    <source>
        <strain evidence="1">561031</strain>
    </source>
</reference>
<gene>
    <name evidence="1" type="ORF">DRW31_24950</name>
</gene>
<accession>A0A3R0XLI2</accession>
<dbReference type="Proteomes" id="UP000839527">
    <property type="component" value="Unassembled WGS sequence"/>
</dbReference>
<name>A0A3R0XLI2_SHIDY</name>